<dbReference type="CDD" id="cd00146">
    <property type="entry name" value="PKD"/>
    <property type="match status" value="2"/>
</dbReference>
<evidence type="ECO:0000256" key="6">
    <source>
        <dbReference type="ARBA" id="ARBA00022833"/>
    </source>
</evidence>
<dbReference type="PANTHER" id="PTHR47466:SF1">
    <property type="entry name" value="METALLOPROTEASE MEP1 (AFU_ORTHOLOGUE AFUA_1G07730)-RELATED"/>
    <property type="match status" value="1"/>
</dbReference>
<gene>
    <name evidence="11" type="ORF">BC781_10175</name>
</gene>
<dbReference type="SMART" id="SM00089">
    <property type="entry name" value="PKD"/>
    <property type="match status" value="2"/>
</dbReference>
<dbReference type="NCBIfam" id="TIGR04183">
    <property type="entry name" value="Por_Secre_tail"/>
    <property type="match status" value="1"/>
</dbReference>
<dbReference type="Pfam" id="PF05572">
    <property type="entry name" value="Peptidase_M43"/>
    <property type="match status" value="1"/>
</dbReference>
<evidence type="ECO:0000256" key="5">
    <source>
        <dbReference type="ARBA" id="ARBA00022801"/>
    </source>
</evidence>
<dbReference type="Pfam" id="PF18911">
    <property type="entry name" value="PKD_4"/>
    <property type="match status" value="2"/>
</dbReference>
<accession>A0A315ZEZ8</accession>
<reference evidence="11 12" key="1">
    <citation type="submission" date="2018-03" db="EMBL/GenBank/DDBJ databases">
        <title>Genomic Encyclopedia of Archaeal and Bacterial Type Strains, Phase II (KMG-II): from individual species to whole genera.</title>
        <authorList>
            <person name="Goeker M."/>
        </authorList>
    </citation>
    <scope>NUCLEOTIDE SEQUENCE [LARGE SCALE GENOMIC DNA]</scope>
    <source>
        <strain evidence="11 12">DSM 28229</strain>
    </source>
</reference>
<evidence type="ECO:0000256" key="7">
    <source>
        <dbReference type="ARBA" id="ARBA00023049"/>
    </source>
</evidence>
<evidence type="ECO:0000256" key="2">
    <source>
        <dbReference type="ARBA" id="ARBA00022670"/>
    </source>
</evidence>
<dbReference type="InterPro" id="IPR013783">
    <property type="entry name" value="Ig-like_fold"/>
</dbReference>
<keyword evidence="6" id="KW-0862">Zinc</keyword>
<keyword evidence="3" id="KW-0479">Metal-binding</keyword>
<dbReference type="SUPFAM" id="SSF49299">
    <property type="entry name" value="PKD domain"/>
    <property type="match status" value="2"/>
</dbReference>
<feature type="domain" description="PKD" evidence="10">
    <location>
        <begin position="890"/>
        <end position="970"/>
    </location>
</feature>
<comment type="similarity">
    <text evidence="1">Belongs to the peptidase M43B family.</text>
</comment>
<evidence type="ECO:0000256" key="9">
    <source>
        <dbReference type="SAM" id="SignalP"/>
    </source>
</evidence>
<keyword evidence="12" id="KW-1185">Reference proteome</keyword>
<dbReference type="InterPro" id="IPR000601">
    <property type="entry name" value="PKD_dom"/>
</dbReference>
<dbReference type="GO" id="GO:0006508">
    <property type="term" value="P:proteolysis"/>
    <property type="evidence" value="ECO:0007669"/>
    <property type="project" value="UniProtKB-KW"/>
</dbReference>
<name>A0A315ZEZ8_SEDFL</name>
<comment type="caution">
    <text evidence="11">The sequence shown here is derived from an EMBL/GenBank/DDBJ whole genome shotgun (WGS) entry which is preliminary data.</text>
</comment>
<proteinExistence type="inferred from homology"/>
<feature type="signal peptide" evidence="9">
    <location>
        <begin position="1"/>
        <end position="20"/>
    </location>
</feature>
<dbReference type="InterPro" id="IPR024079">
    <property type="entry name" value="MetalloPept_cat_dom_sf"/>
</dbReference>
<dbReference type="RefSeq" id="WP_109615268.1">
    <property type="nucleotide sequence ID" value="NZ_QGDO01000001.1"/>
</dbReference>
<protein>
    <submittedName>
        <fullName evidence="11">Putative secreted protein (Por secretion system target)</fullName>
    </submittedName>
</protein>
<dbReference type="PROSITE" id="PS50093">
    <property type="entry name" value="PKD"/>
    <property type="match status" value="2"/>
</dbReference>
<evidence type="ECO:0000256" key="4">
    <source>
        <dbReference type="ARBA" id="ARBA00022729"/>
    </source>
</evidence>
<keyword evidence="4 9" id="KW-0732">Signal</keyword>
<evidence type="ECO:0000256" key="8">
    <source>
        <dbReference type="ARBA" id="ARBA00023157"/>
    </source>
</evidence>
<feature type="domain" description="PKD" evidence="10">
    <location>
        <begin position="979"/>
        <end position="1064"/>
    </location>
</feature>
<dbReference type="InterPro" id="IPR035986">
    <property type="entry name" value="PKD_dom_sf"/>
</dbReference>
<dbReference type="Proteomes" id="UP000245535">
    <property type="component" value="Unassembled WGS sequence"/>
</dbReference>
<evidence type="ECO:0000256" key="1">
    <source>
        <dbReference type="ARBA" id="ARBA00008721"/>
    </source>
</evidence>
<dbReference type="InterPro" id="IPR045474">
    <property type="entry name" value="GEVED"/>
</dbReference>
<evidence type="ECO:0000256" key="3">
    <source>
        <dbReference type="ARBA" id="ARBA00022723"/>
    </source>
</evidence>
<sequence>MKKLFLLFTISIVTTVQLWAQSPVHSCGTDHAMKHFLEAHPKEHFEYQSLESFTKDFAKRAREIRTTRKSNMRTSATSSTPTYIIPVVFHVFGNVQGGAGVDQSLIEYSLEKLNEDFNGLNNDYDQVSALFTPIKATLDIEFRLAKIDPDGNPTTGVTFNPVASGFGNGSGYDTQIQQYAWDNYKYMNIYIMNDLYDDGATNNSGVAWYPNTWMSDNNLSRVVYNGLYLGTNTNENFRRVLTHEFGHWLNLAHTFDNGCNSPGDNVDDTPATTSNSGTCNTTTETCPGAGIPNGENYMDYSNCYRMFTAGQVDRMLAALQHPSRYSLWQQSNLEATGVLADIGPHLSYSSSNFEESDNNNGTISQTANITAKDGAQFAVTGALTEGTHFTSSNIPNGLSISINVSDVFTASLSFSGTSSSHIDADDVSNIEITFLDAAIVGGASTLFNPSNTAISIDFNNPYEIIYTDVADITVNAGSTWSYFELGEGDGAFGLWYDNGDLRIETYQKDLISEGSTRNISLLSFDDPISTTSNWVAGGAYPDEHYLRTDSYTTWDGQSAYAAFSFTNDKGKRVYGWFRLSVNNNGKSVTLLDYAYHQGPEYTIRAGQTSIDTSTPRLAYTSTSFAESTANDGTVEGSATITANEGAQFAVIGTLTEGTHFTRSNVPAGLSLNVTVNSANLADLTISGSAVSHINSDDISNIGITFLAPAIVGGTSGVSDLSFNSISIDFIDPYQIVYTDIADITVNSSATWTSFSIDGLNEAYGIWYDGGNLRFETYEKDMISEGSSRNITKLALNTSISPSSNWVAGGAYPDEHDVRSSNYTVWDGSTAYMGFRVVNTNGAHNYGWFRISVNADGTAYSLLDYAYHEGPNQTILAGQTTLGTTPTPTPPVSEFIADRTTISEGESIVFTDQSSNSPNSWSWVFTGGTPATSSSQNPTITYNSPGVYQVALTSTNADGSDSETKIDYITVNAIVGTTPPVAEFTANTSSILEGQSVIFTDLSTENPTSWSWTFTGGTPASSSLQNPTVTYNTAGTYEVELTASNNDGSSTETKTGFITVTQAPTVSYCTPTNGNPAGQYIKQVTFGSIDNSTNYVSGGYSDFTNLSTTLTSGSNTTLSVTPHNTWAGTYAKAWIDWNGNGTFESTEEVLSGSGVGGTYTATVSVPSNAVSSTRMRVRALYYEAPEPCGDEWFSEIEDYTINISNAAAGPSQIAFKNSFFKILPNPSNTGIFKLSWTGEKKTNVFFRIYDLSGRTILTKKVDVVSEGQTIKLDINKEQNGLYILNMNSSNETINERIIFQ</sequence>
<evidence type="ECO:0000313" key="12">
    <source>
        <dbReference type="Proteomes" id="UP000245535"/>
    </source>
</evidence>
<dbReference type="Gene3D" id="2.60.40.10">
    <property type="entry name" value="Immunoglobulins"/>
    <property type="match status" value="2"/>
</dbReference>
<keyword evidence="7" id="KW-0482">Metalloprotease</keyword>
<organism evidence="11 12">
    <name type="scientific">Sediminitomix flava</name>
    <dbReference type="NCBI Taxonomy" id="379075"/>
    <lineage>
        <taxon>Bacteria</taxon>
        <taxon>Pseudomonadati</taxon>
        <taxon>Bacteroidota</taxon>
        <taxon>Cytophagia</taxon>
        <taxon>Cytophagales</taxon>
        <taxon>Flammeovirgaceae</taxon>
        <taxon>Sediminitomix</taxon>
    </lineage>
</organism>
<dbReference type="Pfam" id="PF18962">
    <property type="entry name" value="Por_Secre_tail"/>
    <property type="match status" value="1"/>
</dbReference>
<feature type="chain" id="PRO_5016333842" evidence="9">
    <location>
        <begin position="21"/>
        <end position="1299"/>
    </location>
</feature>
<dbReference type="InterPro" id="IPR022409">
    <property type="entry name" value="PKD/Chitinase_dom"/>
</dbReference>
<keyword evidence="8" id="KW-1015">Disulfide bond</keyword>
<evidence type="ECO:0000313" key="11">
    <source>
        <dbReference type="EMBL" id="PWJ43729.1"/>
    </source>
</evidence>
<dbReference type="SUPFAM" id="SSF55486">
    <property type="entry name" value="Metalloproteases ('zincins'), catalytic domain"/>
    <property type="match status" value="1"/>
</dbReference>
<dbReference type="GO" id="GO:0046872">
    <property type="term" value="F:metal ion binding"/>
    <property type="evidence" value="ECO:0007669"/>
    <property type="project" value="UniProtKB-KW"/>
</dbReference>
<evidence type="ECO:0000259" key="10">
    <source>
        <dbReference type="PROSITE" id="PS50093"/>
    </source>
</evidence>
<dbReference type="Pfam" id="PF20009">
    <property type="entry name" value="GEVED"/>
    <property type="match status" value="1"/>
</dbReference>
<dbReference type="Gene3D" id="3.40.390.10">
    <property type="entry name" value="Collagenase (Catalytic Domain)"/>
    <property type="match status" value="1"/>
</dbReference>
<dbReference type="GO" id="GO:0008237">
    <property type="term" value="F:metallopeptidase activity"/>
    <property type="evidence" value="ECO:0007669"/>
    <property type="project" value="UniProtKB-KW"/>
</dbReference>
<keyword evidence="5" id="KW-0378">Hydrolase</keyword>
<dbReference type="PANTHER" id="PTHR47466">
    <property type="match status" value="1"/>
</dbReference>
<dbReference type="InterPro" id="IPR008754">
    <property type="entry name" value="Peptidase_M43"/>
</dbReference>
<dbReference type="OrthoDB" id="1521709at2"/>
<keyword evidence="2" id="KW-0645">Protease</keyword>
<dbReference type="EMBL" id="QGDO01000001">
    <property type="protein sequence ID" value="PWJ43729.1"/>
    <property type="molecule type" value="Genomic_DNA"/>
</dbReference>
<dbReference type="InterPro" id="IPR026444">
    <property type="entry name" value="Secre_tail"/>
</dbReference>